<dbReference type="SMART" id="SM00356">
    <property type="entry name" value="ZnF_C3H1"/>
    <property type="match status" value="3"/>
</dbReference>
<dbReference type="Gene3D" id="3.90.228.10">
    <property type="match status" value="1"/>
</dbReference>
<dbReference type="InterPro" id="IPR037197">
    <property type="entry name" value="WWE_dom_sf"/>
</dbReference>
<dbReference type="Gene3D" id="3.30.1370.210">
    <property type="match status" value="1"/>
</dbReference>
<dbReference type="InterPro" id="IPR000571">
    <property type="entry name" value="Znf_CCCH"/>
</dbReference>
<dbReference type="Pfam" id="PF00644">
    <property type="entry name" value="PARP"/>
    <property type="match status" value="1"/>
</dbReference>
<comment type="subcellular location">
    <subcellularLocation>
        <location evidence="2">Cytoplasm</location>
    </subcellularLocation>
    <subcellularLocation>
        <location evidence="1">Nucleus</location>
    </subcellularLocation>
</comment>
<keyword evidence="9" id="KW-0539">Nucleus</keyword>
<feature type="zinc finger region" description="C3H1-type" evidence="11">
    <location>
        <begin position="259"/>
        <end position="286"/>
    </location>
</feature>
<feature type="domain" description="C3H1-type" evidence="12">
    <location>
        <begin position="94"/>
        <end position="116"/>
    </location>
</feature>
<feature type="zinc finger region" description="C3H1-type" evidence="11">
    <location>
        <begin position="94"/>
        <end position="116"/>
    </location>
</feature>
<evidence type="ECO:0000256" key="8">
    <source>
        <dbReference type="ARBA" id="ARBA00022833"/>
    </source>
</evidence>
<dbReference type="PANTHER" id="PTHR45740">
    <property type="entry name" value="POLY [ADP-RIBOSE] POLYMERASE"/>
    <property type="match status" value="1"/>
</dbReference>
<dbReference type="InterPro" id="IPR056226">
    <property type="entry name" value="WH_PARP12"/>
</dbReference>
<name>A0ABD1K3V2_9TELE</name>
<evidence type="ECO:0000256" key="6">
    <source>
        <dbReference type="ARBA" id="ARBA00022737"/>
    </source>
</evidence>
<evidence type="ECO:0000256" key="11">
    <source>
        <dbReference type="PROSITE-ProRule" id="PRU00723"/>
    </source>
</evidence>
<dbReference type="SUPFAM" id="SSF56399">
    <property type="entry name" value="ADP-ribosylation"/>
    <property type="match status" value="1"/>
</dbReference>
<keyword evidence="7 11" id="KW-0863">Zinc-finger</keyword>
<dbReference type="InterPro" id="IPR012317">
    <property type="entry name" value="Poly(ADP-ribose)pol_cat_dom"/>
</dbReference>
<evidence type="ECO:0000256" key="10">
    <source>
        <dbReference type="ARBA" id="ARBA00024347"/>
    </source>
</evidence>
<evidence type="ECO:0000256" key="5">
    <source>
        <dbReference type="ARBA" id="ARBA00022723"/>
    </source>
</evidence>
<dbReference type="Pfam" id="PF02825">
    <property type="entry name" value="WWE"/>
    <property type="match status" value="1"/>
</dbReference>
<evidence type="ECO:0000256" key="4">
    <source>
        <dbReference type="ARBA" id="ARBA00022553"/>
    </source>
</evidence>
<evidence type="ECO:0000313" key="15">
    <source>
        <dbReference type="EMBL" id="KAL2093805.1"/>
    </source>
</evidence>
<reference evidence="15 16" key="1">
    <citation type="submission" date="2024-09" db="EMBL/GenBank/DDBJ databases">
        <title>A chromosome-level genome assembly of Gray's grenadier anchovy, Coilia grayii.</title>
        <authorList>
            <person name="Fu Z."/>
        </authorList>
    </citation>
    <scope>NUCLEOTIDE SEQUENCE [LARGE SCALE GENOMIC DNA]</scope>
    <source>
        <strain evidence="15">G4</strain>
        <tissue evidence="15">Muscle</tissue>
    </source>
</reference>
<dbReference type="CDD" id="cd01439">
    <property type="entry name" value="TCCD_inducible_PARP_like"/>
    <property type="match status" value="1"/>
</dbReference>
<dbReference type="PROSITE" id="PS51059">
    <property type="entry name" value="PARP_CATALYTIC"/>
    <property type="match status" value="1"/>
</dbReference>
<dbReference type="Gene3D" id="4.10.1000.10">
    <property type="entry name" value="Zinc finger, CCCH-type"/>
    <property type="match status" value="1"/>
</dbReference>
<evidence type="ECO:0000256" key="9">
    <source>
        <dbReference type="ARBA" id="ARBA00023242"/>
    </source>
</evidence>
<keyword evidence="5 11" id="KW-0479">Metal-binding</keyword>
<feature type="domain" description="C3H1-type" evidence="12">
    <location>
        <begin position="259"/>
        <end position="286"/>
    </location>
</feature>
<evidence type="ECO:0000256" key="7">
    <source>
        <dbReference type="ARBA" id="ARBA00022771"/>
    </source>
</evidence>
<comment type="similarity">
    <text evidence="10">Belongs to the ARTD/PARP family.</text>
</comment>
<dbReference type="Pfam" id="PF23466">
    <property type="entry name" value="WWE_4"/>
    <property type="match status" value="1"/>
</dbReference>
<dbReference type="PROSITE" id="PS50918">
    <property type="entry name" value="WWE"/>
    <property type="match status" value="1"/>
</dbReference>
<keyword evidence="4" id="KW-0597">Phosphoprotein</keyword>
<dbReference type="Pfam" id="PF25261">
    <property type="entry name" value="zf-CCCH_PARP12"/>
    <property type="match status" value="1"/>
</dbReference>
<evidence type="ECO:0000256" key="2">
    <source>
        <dbReference type="ARBA" id="ARBA00004496"/>
    </source>
</evidence>
<evidence type="ECO:0000313" key="16">
    <source>
        <dbReference type="Proteomes" id="UP001591681"/>
    </source>
</evidence>
<dbReference type="Gene3D" id="3.30.720.50">
    <property type="match status" value="1"/>
</dbReference>
<dbReference type="AlphaFoldDB" id="A0ABD1K3V2"/>
<organism evidence="15 16">
    <name type="scientific">Coilia grayii</name>
    <name type="common">Gray's grenadier anchovy</name>
    <dbReference type="NCBI Taxonomy" id="363190"/>
    <lineage>
        <taxon>Eukaryota</taxon>
        <taxon>Metazoa</taxon>
        <taxon>Chordata</taxon>
        <taxon>Craniata</taxon>
        <taxon>Vertebrata</taxon>
        <taxon>Euteleostomi</taxon>
        <taxon>Actinopterygii</taxon>
        <taxon>Neopterygii</taxon>
        <taxon>Teleostei</taxon>
        <taxon>Clupei</taxon>
        <taxon>Clupeiformes</taxon>
        <taxon>Clupeoidei</taxon>
        <taxon>Engraulidae</taxon>
        <taxon>Coilinae</taxon>
        <taxon>Coilia</taxon>
    </lineage>
</organism>
<dbReference type="EMBL" id="JBHFQA010000009">
    <property type="protein sequence ID" value="KAL2093805.1"/>
    <property type="molecule type" value="Genomic_DNA"/>
</dbReference>
<dbReference type="Proteomes" id="UP001591681">
    <property type="component" value="Unassembled WGS sequence"/>
</dbReference>
<feature type="domain" description="WWE" evidence="13">
    <location>
        <begin position="347"/>
        <end position="434"/>
    </location>
</feature>
<dbReference type="GO" id="GO:0008270">
    <property type="term" value="F:zinc ion binding"/>
    <property type="evidence" value="ECO:0007669"/>
    <property type="project" value="UniProtKB-KW"/>
</dbReference>
<dbReference type="GO" id="GO:0005634">
    <property type="term" value="C:nucleus"/>
    <property type="evidence" value="ECO:0007669"/>
    <property type="project" value="UniProtKB-SubCell"/>
</dbReference>
<dbReference type="InterPro" id="IPR051712">
    <property type="entry name" value="ARTD-AVP"/>
</dbReference>
<dbReference type="PANTHER" id="PTHR45740:SF6">
    <property type="entry name" value="PROTEIN MONO-ADP-RIBOSYLTRANSFERASE PARP12"/>
    <property type="match status" value="1"/>
</dbReference>
<evidence type="ECO:0000259" key="14">
    <source>
        <dbReference type="PROSITE" id="PS51059"/>
    </source>
</evidence>
<keyword evidence="8 11" id="KW-0862">Zinc</keyword>
<feature type="zinc finger region" description="C3H1-type" evidence="11">
    <location>
        <begin position="177"/>
        <end position="199"/>
    </location>
</feature>
<dbReference type="PROSITE" id="PS50103">
    <property type="entry name" value="ZF_C3H1"/>
    <property type="match status" value="3"/>
</dbReference>
<dbReference type="InterPro" id="IPR057602">
    <property type="entry name" value="Zfn-CCCH_PARP12"/>
</dbReference>
<sequence>MSSLVAFTITKILCTNHGCLTFKQVDQSLKQSITVAKEVLFRVLSDETKFVVAHGEEDCSSDLNGMRPDSLIVAKTGLRVCQTLNCNNCGNLHLCRYFVCGQCRFGDKCKNLHTVDSPGNAVLLQKAGVSELNDQQLCCLLLQNDPYLLPEICPHYNKGNGVHGSCKFQSKCTSLHVCQHFLLGDCKFDAACKRAHTFDSSSIRILSGRGLSPDNMRNLHLIYRNRLLLSGNRVRSPVKEAEKPPPAARQLSNTTVSEADRNEICLYFIRQGCSFKDKCIRVHHRLPYKWQILDQDGETWRDLSAQEEIERTYCNPANDTSLGPKPVNFLTMTCAGSPVRRLSTASSVTKPPHFILTTEWRWYWKDDQGGWNEYGLESDPKRLATITSQTLENIYLADVEDEIDFSSAGHGYVLHLKGMYQQNLKHKTKREVRRRPHFISAQDVDKKLKSGSTEASGSSPINVPAHWDKASLPRDTYKLVPLLASSAEFQRVENMFSRTMQRSTVHSIRRVQNLLLWRDFQWQRDKMKVRADQGHVREMELFHGTDQASLDAICEHNFDWRICGVHGSHYGKGSYFARDASYSDRYSALGSSSRKIMFVAQVLVGDYTRGKSAYLRPPARESGKGFYDSCVDSVSNPSIFVIFEKYQIYPEFIVEYS</sequence>
<evidence type="ECO:0000259" key="13">
    <source>
        <dbReference type="PROSITE" id="PS50918"/>
    </source>
</evidence>
<comment type="caution">
    <text evidence="15">The sequence shown here is derived from an EMBL/GenBank/DDBJ whole genome shotgun (WGS) entry which is preliminary data.</text>
</comment>
<dbReference type="InterPro" id="IPR004170">
    <property type="entry name" value="WWE_dom"/>
</dbReference>
<feature type="domain" description="C3H1-type" evidence="12">
    <location>
        <begin position="177"/>
        <end position="199"/>
    </location>
</feature>
<proteinExistence type="inferred from homology"/>
<gene>
    <name evidence="15" type="ORF">ACEWY4_011117</name>
</gene>
<accession>A0ABD1K3V2</accession>
<dbReference type="SUPFAM" id="SSF117839">
    <property type="entry name" value="WWE domain"/>
    <property type="match status" value="1"/>
</dbReference>
<keyword evidence="6" id="KW-0677">Repeat</keyword>
<protein>
    <submittedName>
        <fullName evidence="15">Uncharacterized protein</fullName>
    </submittedName>
</protein>
<keyword evidence="16" id="KW-1185">Reference proteome</keyword>
<evidence type="ECO:0000259" key="12">
    <source>
        <dbReference type="PROSITE" id="PS50103"/>
    </source>
</evidence>
<dbReference type="GO" id="GO:0005737">
    <property type="term" value="C:cytoplasm"/>
    <property type="evidence" value="ECO:0007669"/>
    <property type="project" value="UniProtKB-SubCell"/>
</dbReference>
<feature type="domain" description="PARP catalytic" evidence="14">
    <location>
        <begin position="463"/>
        <end position="657"/>
    </location>
</feature>
<keyword evidence="3" id="KW-0963">Cytoplasm</keyword>
<dbReference type="Pfam" id="PF24356">
    <property type="entry name" value="WHD_PARP12"/>
    <property type="match status" value="1"/>
</dbReference>
<evidence type="ECO:0000256" key="1">
    <source>
        <dbReference type="ARBA" id="ARBA00004123"/>
    </source>
</evidence>
<evidence type="ECO:0000256" key="3">
    <source>
        <dbReference type="ARBA" id="ARBA00022490"/>
    </source>
</evidence>